<dbReference type="AlphaFoldDB" id="A4ACY9"/>
<keyword evidence="19" id="KW-1185">Reference proteome</keyword>
<evidence type="ECO:0000256" key="12">
    <source>
        <dbReference type="ARBA" id="ARBA00022801"/>
    </source>
</evidence>
<organism evidence="18 19">
    <name type="scientific">Congregibacter litoralis KT71</name>
    <dbReference type="NCBI Taxonomy" id="314285"/>
    <lineage>
        <taxon>Bacteria</taxon>
        <taxon>Pseudomonadati</taxon>
        <taxon>Pseudomonadota</taxon>
        <taxon>Gammaproteobacteria</taxon>
        <taxon>Cellvibrionales</taxon>
        <taxon>Halieaceae</taxon>
        <taxon>Congregibacter</taxon>
    </lineage>
</organism>
<dbReference type="InterPro" id="IPR001352">
    <property type="entry name" value="RNase_HII/HIII"/>
</dbReference>
<dbReference type="EC" id="3.1.26.4" evidence="6 14"/>
<dbReference type="OrthoDB" id="9803420at2"/>
<protein>
    <recommendedName>
        <fullName evidence="7 14">Ribonuclease HII</fullName>
        <shortName evidence="14">RNase HII</shortName>
        <ecNumber evidence="6 14">3.1.26.4</ecNumber>
    </recommendedName>
</protein>
<evidence type="ECO:0000259" key="17">
    <source>
        <dbReference type="PROSITE" id="PS51975"/>
    </source>
</evidence>
<evidence type="ECO:0000256" key="15">
    <source>
        <dbReference type="PROSITE-ProRule" id="PRU01319"/>
    </source>
</evidence>
<feature type="binding site" evidence="14 15">
    <location>
        <position position="115"/>
    </location>
    <ligand>
        <name>a divalent metal cation</name>
        <dbReference type="ChEBI" id="CHEBI:60240"/>
    </ligand>
</feature>
<comment type="function">
    <text evidence="3 14 16">Endonuclease that specifically degrades the RNA of RNA-DNA hybrids.</text>
</comment>
<dbReference type="Proteomes" id="UP000019205">
    <property type="component" value="Chromosome"/>
</dbReference>
<evidence type="ECO:0000256" key="9">
    <source>
        <dbReference type="ARBA" id="ARBA00022722"/>
    </source>
</evidence>
<feature type="binding site" evidence="14 15">
    <location>
        <position position="24"/>
    </location>
    <ligand>
        <name>a divalent metal cation</name>
        <dbReference type="ChEBI" id="CHEBI:60240"/>
    </ligand>
</feature>
<evidence type="ECO:0000256" key="4">
    <source>
        <dbReference type="ARBA" id="ARBA00004496"/>
    </source>
</evidence>
<evidence type="ECO:0000256" key="8">
    <source>
        <dbReference type="ARBA" id="ARBA00022490"/>
    </source>
</evidence>
<name>A4ACY9_9GAMM</name>
<dbReference type="InterPro" id="IPR036397">
    <property type="entry name" value="RNaseH_sf"/>
</dbReference>
<dbReference type="InterPro" id="IPR022898">
    <property type="entry name" value="RNase_HII"/>
</dbReference>
<dbReference type="FunFam" id="3.30.420.10:FF:000006">
    <property type="entry name" value="Ribonuclease HII"/>
    <property type="match status" value="1"/>
</dbReference>
<dbReference type="GO" id="GO:0006298">
    <property type="term" value="P:mismatch repair"/>
    <property type="evidence" value="ECO:0007669"/>
    <property type="project" value="TreeGrafter"/>
</dbReference>
<dbReference type="eggNOG" id="COG0164">
    <property type="taxonomic scope" value="Bacteria"/>
</dbReference>
<keyword evidence="12 14" id="KW-0378">Hydrolase</keyword>
<dbReference type="GO" id="GO:0030145">
    <property type="term" value="F:manganese ion binding"/>
    <property type="evidence" value="ECO:0007669"/>
    <property type="project" value="UniProtKB-UniRule"/>
</dbReference>
<keyword evidence="13 14" id="KW-0464">Manganese</keyword>
<comment type="similarity">
    <text evidence="5 14 16">Belongs to the RNase HII family.</text>
</comment>
<reference evidence="18 19" key="1">
    <citation type="journal article" date="2007" name="Proc. Natl. Acad. Sci. U.S.A.">
        <title>Characterization of a marine gammaproteobacterium capable of aerobic anoxygenic photosynthesis.</title>
        <authorList>
            <person name="Fuchs B.M."/>
            <person name="Spring S."/>
            <person name="Teeling H."/>
            <person name="Quast C."/>
            <person name="Wulf J."/>
            <person name="Schattenhofer M."/>
            <person name="Yan S."/>
            <person name="Ferriera S."/>
            <person name="Johnson J."/>
            <person name="Glockner F.O."/>
            <person name="Amann R."/>
        </authorList>
    </citation>
    <scope>NUCLEOTIDE SEQUENCE [LARGE SCALE GENOMIC DNA]</scope>
    <source>
        <strain evidence="18">KT71</strain>
    </source>
</reference>
<dbReference type="NCBIfam" id="NF000596">
    <property type="entry name" value="PRK00015.1-4"/>
    <property type="match status" value="1"/>
</dbReference>
<proteinExistence type="inferred from homology"/>
<comment type="caution">
    <text evidence="18">The sequence shown here is derived from an EMBL/GenBank/DDBJ whole genome shotgun (WGS) entry which is preliminary data.</text>
</comment>
<evidence type="ECO:0000256" key="10">
    <source>
        <dbReference type="ARBA" id="ARBA00022723"/>
    </source>
</evidence>
<dbReference type="NCBIfam" id="NF000595">
    <property type="entry name" value="PRK00015.1-3"/>
    <property type="match status" value="1"/>
</dbReference>
<evidence type="ECO:0000256" key="5">
    <source>
        <dbReference type="ARBA" id="ARBA00007383"/>
    </source>
</evidence>
<dbReference type="HAMAP" id="MF_00052_B">
    <property type="entry name" value="RNase_HII_B"/>
    <property type="match status" value="1"/>
</dbReference>
<evidence type="ECO:0000256" key="11">
    <source>
        <dbReference type="ARBA" id="ARBA00022759"/>
    </source>
</evidence>
<comment type="catalytic activity">
    <reaction evidence="1 14 15 16">
        <text>Endonucleolytic cleavage to 5'-phosphomonoester.</text>
        <dbReference type="EC" id="3.1.26.4"/>
    </reaction>
</comment>
<keyword evidence="9 14" id="KW-0540">Nuclease</keyword>
<dbReference type="PROSITE" id="PS51975">
    <property type="entry name" value="RNASE_H_2"/>
    <property type="match status" value="1"/>
</dbReference>
<keyword evidence="10 14" id="KW-0479">Metal-binding</keyword>
<dbReference type="InterPro" id="IPR024567">
    <property type="entry name" value="RNase_HII/HIII_dom"/>
</dbReference>
<dbReference type="Pfam" id="PF01351">
    <property type="entry name" value="RNase_HII"/>
    <property type="match status" value="1"/>
</dbReference>
<dbReference type="GO" id="GO:0003723">
    <property type="term" value="F:RNA binding"/>
    <property type="evidence" value="ECO:0007669"/>
    <property type="project" value="UniProtKB-UniRule"/>
</dbReference>
<dbReference type="GO" id="GO:0043137">
    <property type="term" value="P:DNA replication, removal of RNA primer"/>
    <property type="evidence" value="ECO:0007669"/>
    <property type="project" value="TreeGrafter"/>
</dbReference>
<comment type="subcellular location">
    <subcellularLocation>
        <location evidence="4 14">Cytoplasm</location>
    </subcellularLocation>
</comment>
<dbReference type="EMBL" id="AAOA02000005">
    <property type="protein sequence ID" value="EAQ96180.1"/>
    <property type="molecule type" value="Genomic_DNA"/>
</dbReference>
<dbReference type="STRING" id="314285.KT71_18981"/>
<dbReference type="PANTHER" id="PTHR10954:SF18">
    <property type="entry name" value="RIBONUCLEASE HII"/>
    <property type="match status" value="1"/>
</dbReference>
<feature type="domain" description="RNase H type-2" evidence="17">
    <location>
        <begin position="17"/>
        <end position="204"/>
    </location>
</feature>
<keyword evidence="11 14" id="KW-0255">Endonuclease</keyword>
<feature type="binding site" evidence="14 15">
    <location>
        <position position="23"/>
    </location>
    <ligand>
        <name>a divalent metal cation</name>
        <dbReference type="ChEBI" id="CHEBI:60240"/>
    </ligand>
</feature>
<evidence type="ECO:0000256" key="14">
    <source>
        <dbReference type="HAMAP-Rule" id="MF_00052"/>
    </source>
</evidence>
<evidence type="ECO:0000256" key="3">
    <source>
        <dbReference type="ARBA" id="ARBA00004065"/>
    </source>
</evidence>
<comment type="cofactor">
    <cofactor evidence="2">
        <name>Mg(2+)</name>
        <dbReference type="ChEBI" id="CHEBI:18420"/>
    </cofactor>
</comment>
<dbReference type="CDD" id="cd07182">
    <property type="entry name" value="RNase_HII_bacteria_HII_like"/>
    <property type="match status" value="1"/>
</dbReference>
<evidence type="ECO:0000256" key="6">
    <source>
        <dbReference type="ARBA" id="ARBA00012180"/>
    </source>
</evidence>
<gene>
    <name evidence="14" type="primary">rnhB</name>
    <name evidence="18" type="ORF">KT71_18981</name>
</gene>
<dbReference type="SUPFAM" id="SSF53098">
    <property type="entry name" value="Ribonuclease H-like"/>
    <property type="match status" value="1"/>
</dbReference>
<dbReference type="InterPro" id="IPR012337">
    <property type="entry name" value="RNaseH-like_sf"/>
</dbReference>
<dbReference type="PANTHER" id="PTHR10954">
    <property type="entry name" value="RIBONUCLEASE H2 SUBUNIT A"/>
    <property type="match status" value="1"/>
</dbReference>
<evidence type="ECO:0000256" key="13">
    <source>
        <dbReference type="ARBA" id="ARBA00023211"/>
    </source>
</evidence>
<accession>A4ACY9</accession>
<keyword evidence="8 14" id="KW-0963">Cytoplasm</keyword>
<dbReference type="GO" id="GO:0005737">
    <property type="term" value="C:cytoplasm"/>
    <property type="evidence" value="ECO:0007669"/>
    <property type="project" value="UniProtKB-SubCell"/>
</dbReference>
<evidence type="ECO:0000313" key="19">
    <source>
        <dbReference type="Proteomes" id="UP000019205"/>
    </source>
</evidence>
<comment type="cofactor">
    <cofactor evidence="14 15">
        <name>Mn(2+)</name>
        <dbReference type="ChEBI" id="CHEBI:29035"/>
    </cofactor>
    <cofactor evidence="14 15">
        <name>Mg(2+)</name>
        <dbReference type="ChEBI" id="CHEBI:18420"/>
    </cofactor>
    <text evidence="14 15">Manganese or magnesium. Binds 1 divalent metal ion per monomer in the absence of substrate. May bind a second metal ion after substrate binding.</text>
</comment>
<dbReference type="GO" id="GO:0032299">
    <property type="term" value="C:ribonuclease H2 complex"/>
    <property type="evidence" value="ECO:0007669"/>
    <property type="project" value="TreeGrafter"/>
</dbReference>
<evidence type="ECO:0000256" key="16">
    <source>
        <dbReference type="RuleBase" id="RU003515"/>
    </source>
</evidence>
<evidence type="ECO:0000313" key="18">
    <source>
        <dbReference type="EMBL" id="EAQ96180.1"/>
    </source>
</evidence>
<reference evidence="18 19" key="2">
    <citation type="journal article" date="2009" name="PLoS ONE">
        <title>The photosynthetic apparatus and its regulation in the aerobic gammaproteobacterium Congregibacter litoralis gen. nov., sp. nov.</title>
        <authorList>
            <person name="Spring S."/>
            <person name="Lunsdorf H."/>
            <person name="Fuchs B.M."/>
            <person name="Tindall B.J."/>
        </authorList>
    </citation>
    <scope>NUCLEOTIDE SEQUENCE [LARGE SCALE GENOMIC DNA]</scope>
    <source>
        <strain evidence="18">KT71</strain>
    </source>
</reference>
<dbReference type="Gene3D" id="3.30.420.10">
    <property type="entry name" value="Ribonuclease H-like superfamily/Ribonuclease H"/>
    <property type="match status" value="1"/>
</dbReference>
<dbReference type="RefSeq" id="WP_008296235.1">
    <property type="nucleotide sequence ID" value="NZ_CM002299.1"/>
</dbReference>
<evidence type="ECO:0000256" key="1">
    <source>
        <dbReference type="ARBA" id="ARBA00000077"/>
    </source>
</evidence>
<evidence type="ECO:0000256" key="2">
    <source>
        <dbReference type="ARBA" id="ARBA00001946"/>
    </source>
</evidence>
<dbReference type="GO" id="GO:0004523">
    <property type="term" value="F:RNA-DNA hybrid ribonuclease activity"/>
    <property type="evidence" value="ECO:0007669"/>
    <property type="project" value="UniProtKB-UniRule"/>
</dbReference>
<dbReference type="HOGENOM" id="CLU_036532_3_2_6"/>
<sequence length="204" mass="21849">MALSDWEAAIAELPDDACIVGVDEVGRGPLAGDVVAAAAVLDPANPIVGLTDSKKLTAKRREVLREELLTRARGIALGRASPVEIDTLNILQASLLAMWRAVDALGLEPDLVLVDGRQLPSWDYASIAVVKGDARVPAIAAASIVAKVARDQYMCEQHALWPHYGFDRHKGYPTAAHMAALKTYGVSPLHRRSFAPVRAVIEGD</sequence>
<evidence type="ECO:0000256" key="7">
    <source>
        <dbReference type="ARBA" id="ARBA00019179"/>
    </source>
</evidence>